<evidence type="ECO:0000313" key="2">
    <source>
        <dbReference type="Proteomes" id="UP001172101"/>
    </source>
</evidence>
<dbReference type="AlphaFoldDB" id="A0AA39ZZ35"/>
<dbReference type="EMBL" id="JAUIRO010000007">
    <property type="protein sequence ID" value="KAK0706303.1"/>
    <property type="molecule type" value="Genomic_DNA"/>
</dbReference>
<dbReference type="Gene3D" id="3.40.50.1820">
    <property type="entry name" value="alpha/beta hydrolase"/>
    <property type="match status" value="1"/>
</dbReference>
<dbReference type="InterPro" id="IPR029058">
    <property type="entry name" value="AB_hydrolase_fold"/>
</dbReference>
<dbReference type="GeneID" id="85329282"/>
<keyword evidence="2" id="KW-1185">Reference proteome</keyword>
<dbReference type="Proteomes" id="UP001172101">
    <property type="component" value="Unassembled WGS sequence"/>
</dbReference>
<name>A0AA39ZZ35_9PEZI</name>
<gene>
    <name evidence="1" type="ORF">B0T26DRAFT_755821</name>
</gene>
<evidence type="ECO:0000313" key="1">
    <source>
        <dbReference type="EMBL" id="KAK0706303.1"/>
    </source>
</evidence>
<protein>
    <submittedName>
        <fullName evidence="1">Uncharacterized protein</fullName>
    </submittedName>
</protein>
<reference evidence="1" key="1">
    <citation type="submission" date="2023-06" db="EMBL/GenBank/DDBJ databases">
        <title>Genome-scale phylogeny and comparative genomics of the fungal order Sordariales.</title>
        <authorList>
            <consortium name="Lawrence Berkeley National Laboratory"/>
            <person name="Hensen N."/>
            <person name="Bonometti L."/>
            <person name="Westerberg I."/>
            <person name="Brannstrom I.O."/>
            <person name="Guillou S."/>
            <person name="Cros-Aarteil S."/>
            <person name="Calhoun S."/>
            <person name="Haridas S."/>
            <person name="Kuo A."/>
            <person name="Mondo S."/>
            <person name="Pangilinan J."/>
            <person name="Riley R."/>
            <person name="LaButti K."/>
            <person name="Andreopoulos B."/>
            <person name="Lipzen A."/>
            <person name="Chen C."/>
            <person name="Yanf M."/>
            <person name="Daum C."/>
            <person name="Ng V."/>
            <person name="Clum A."/>
            <person name="Steindorff A."/>
            <person name="Ohm R."/>
            <person name="Martin F."/>
            <person name="Silar P."/>
            <person name="Natvig D."/>
            <person name="Lalanne C."/>
            <person name="Gautier V."/>
            <person name="Ament-velasquez S.L."/>
            <person name="Kruys A."/>
            <person name="Hutchinson M.I."/>
            <person name="Powell A.J."/>
            <person name="Barry K."/>
            <person name="Miller A.N."/>
            <person name="Grigoriev I.V."/>
            <person name="Debuchy R."/>
            <person name="Gladieux P."/>
            <person name="Thoren M.H."/>
            <person name="Johannesson H."/>
        </authorList>
    </citation>
    <scope>NUCLEOTIDE SEQUENCE</scope>
    <source>
        <strain evidence="1">SMH2392-1A</strain>
    </source>
</reference>
<organism evidence="1 2">
    <name type="scientific">Lasiosphaeria miniovina</name>
    <dbReference type="NCBI Taxonomy" id="1954250"/>
    <lineage>
        <taxon>Eukaryota</taxon>
        <taxon>Fungi</taxon>
        <taxon>Dikarya</taxon>
        <taxon>Ascomycota</taxon>
        <taxon>Pezizomycotina</taxon>
        <taxon>Sordariomycetes</taxon>
        <taxon>Sordariomycetidae</taxon>
        <taxon>Sordariales</taxon>
        <taxon>Lasiosphaeriaceae</taxon>
        <taxon>Lasiosphaeria</taxon>
    </lineage>
</organism>
<dbReference type="RefSeq" id="XP_060291397.1">
    <property type="nucleotide sequence ID" value="XM_060446012.1"/>
</dbReference>
<sequence length="114" mass="12852">MAGSRAATPHALGLPARKSTTSEPFLLVRGGVHHWDENGVFANETVLGVLPPREVERVQGEERRFVRAWMDEWQKKKVRKRPRLGLQALEKHFQLAPDIASPADLELERPPSPT</sequence>
<proteinExistence type="predicted"/>
<accession>A0AA39ZZ35</accession>
<comment type="caution">
    <text evidence="1">The sequence shown here is derived from an EMBL/GenBank/DDBJ whole genome shotgun (WGS) entry which is preliminary data.</text>
</comment>